<organism evidence="1 2">
    <name type="scientific">Hermetia illucens</name>
    <name type="common">Black soldier fly</name>
    <dbReference type="NCBI Taxonomy" id="343691"/>
    <lineage>
        <taxon>Eukaryota</taxon>
        <taxon>Metazoa</taxon>
        <taxon>Ecdysozoa</taxon>
        <taxon>Arthropoda</taxon>
        <taxon>Hexapoda</taxon>
        <taxon>Insecta</taxon>
        <taxon>Pterygota</taxon>
        <taxon>Neoptera</taxon>
        <taxon>Endopterygota</taxon>
        <taxon>Diptera</taxon>
        <taxon>Brachycera</taxon>
        <taxon>Stratiomyomorpha</taxon>
        <taxon>Stratiomyidae</taxon>
        <taxon>Hermetiinae</taxon>
        <taxon>Hermetia</taxon>
    </lineage>
</organism>
<keyword evidence="2" id="KW-1185">Reference proteome</keyword>
<reference evidence="1 2" key="1">
    <citation type="submission" date="2020-11" db="EMBL/GenBank/DDBJ databases">
        <authorList>
            <person name="Wallbank WR R."/>
            <person name="Pardo Diaz C."/>
            <person name="Kozak K."/>
            <person name="Martin S."/>
            <person name="Jiggins C."/>
            <person name="Moest M."/>
            <person name="Warren A I."/>
            <person name="Generalovic N T."/>
            <person name="Byers J.R.P. K."/>
            <person name="Montejo-Kovacevich G."/>
            <person name="Yen C E."/>
        </authorList>
    </citation>
    <scope>NUCLEOTIDE SEQUENCE [LARGE SCALE GENOMIC DNA]</scope>
</reference>
<accession>A0A7R8Z4R0</accession>
<sequence length="75" mass="8908">MTFRPNRWPVRWRSTAHDRVQFKTLIHASITVGLVGFARETEPLRNAPHVLNLKDLRFPELSNPFLMTHRLKFNK</sequence>
<protein>
    <submittedName>
        <fullName evidence="1">Uncharacterized protein</fullName>
    </submittedName>
</protein>
<evidence type="ECO:0000313" key="2">
    <source>
        <dbReference type="Proteomes" id="UP000594454"/>
    </source>
</evidence>
<dbReference type="Proteomes" id="UP000594454">
    <property type="component" value="Chromosome 6"/>
</dbReference>
<dbReference type="InParanoid" id="A0A7R8Z4R0"/>
<evidence type="ECO:0000313" key="1">
    <source>
        <dbReference type="EMBL" id="CAD7093242.1"/>
    </source>
</evidence>
<gene>
    <name evidence="1" type="ORF">HERILL_LOCUS15535</name>
</gene>
<proteinExistence type="predicted"/>
<dbReference type="AlphaFoldDB" id="A0A7R8Z4R0"/>
<dbReference type="EMBL" id="LR899014">
    <property type="protein sequence ID" value="CAD7093242.1"/>
    <property type="molecule type" value="Genomic_DNA"/>
</dbReference>
<name>A0A7R8Z4R0_HERIL</name>